<evidence type="ECO:0000256" key="4">
    <source>
        <dbReference type="ARBA" id="ARBA00022989"/>
    </source>
</evidence>
<dbReference type="Proteomes" id="UP000178826">
    <property type="component" value="Unassembled WGS sequence"/>
</dbReference>
<dbReference type="PANTHER" id="PTHR30572:SF4">
    <property type="entry name" value="ABC TRANSPORTER PERMEASE YTRF"/>
    <property type="match status" value="1"/>
</dbReference>
<feature type="transmembrane region" description="Helical" evidence="7">
    <location>
        <begin position="279"/>
        <end position="303"/>
    </location>
</feature>
<dbReference type="EMBL" id="MHOZ01000056">
    <property type="protein sequence ID" value="OGZ71420.1"/>
    <property type="molecule type" value="Genomic_DNA"/>
</dbReference>
<sequence>MALSKLGGISNGVKEYFKIAIKSIARRRVRSWLTTIGIVIGVFLIVSLLSLSQGLKNAVLNQLNMIGKDLIMIMPGDISNFTSLVSGDELSDEDIKIIEQTEGVAKVVSIDYTSVVMRYNNQKKTVLLYATDWRRGLDVFKNDVGWSLADGRWPAPQKNEIIVGSIVASEMFPSLRVGTEAVIKGRKFIIVGILNSVGSKQDDSMVGIDSNIFASLTGERTGAKQAMAKLKAGYFPDVVAEKIKSNLNENRKRQMGQKETDSSYTVLTSEKVMSIVGNILGIIQAVIIGFASIAIIVGGIGIMNTMYTSVTERIKEIGIMKAIGAKNKTITTIFLIESGIFGMLGGLGGTLLGVLLAKAIEIYFQVHPLFYIKADVSPQLILFSLTFSFLVGCISGYFPARSAAKLKPVDALRYE</sequence>
<feature type="domain" description="ABC3 transporter permease C-terminal" evidence="8">
    <location>
        <begin position="289"/>
        <end position="408"/>
    </location>
</feature>
<dbReference type="GO" id="GO:0005886">
    <property type="term" value="C:plasma membrane"/>
    <property type="evidence" value="ECO:0007669"/>
    <property type="project" value="UniProtKB-SubCell"/>
</dbReference>
<dbReference type="Pfam" id="PF02687">
    <property type="entry name" value="FtsX"/>
    <property type="match status" value="1"/>
</dbReference>
<evidence type="ECO:0008006" key="12">
    <source>
        <dbReference type="Google" id="ProtNLM"/>
    </source>
</evidence>
<evidence type="ECO:0000313" key="10">
    <source>
        <dbReference type="EMBL" id="OGZ71420.1"/>
    </source>
</evidence>
<dbReference type="PANTHER" id="PTHR30572">
    <property type="entry name" value="MEMBRANE COMPONENT OF TRANSPORTER-RELATED"/>
    <property type="match status" value="1"/>
</dbReference>
<keyword evidence="5 7" id="KW-0472">Membrane</keyword>
<evidence type="ECO:0000259" key="8">
    <source>
        <dbReference type="Pfam" id="PF02687"/>
    </source>
</evidence>
<dbReference type="InterPro" id="IPR025857">
    <property type="entry name" value="MacB_PCD"/>
</dbReference>
<gene>
    <name evidence="10" type="ORF">A2998_02720</name>
</gene>
<reference evidence="10 11" key="1">
    <citation type="journal article" date="2016" name="Nat. Commun.">
        <title>Thousands of microbial genomes shed light on interconnected biogeochemical processes in an aquifer system.</title>
        <authorList>
            <person name="Anantharaman K."/>
            <person name="Brown C.T."/>
            <person name="Hug L.A."/>
            <person name="Sharon I."/>
            <person name="Castelle C.J."/>
            <person name="Probst A.J."/>
            <person name="Thomas B.C."/>
            <person name="Singh A."/>
            <person name="Wilkins M.J."/>
            <person name="Karaoz U."/>
            <person name="Brodie E.L."/>
            <person name="Williams K.H."/>
            <person name="Hubbard S.S."/>
            <person name="Banfield J.F."/>
        </authorList>
    </citation>
    <scope>NUCLEOTIDE SEQUENCE [LARGE SCALE GENOMIC DNA]</scope>
</reference>
<feature type="transmembrane region" description="Helical" evidence="7">
    <location>
        <begin position="380"/>
        <end position="398"/>
    </location>
</feature>
<organism evidence="10 11">
    <name type="scientific">Candidatus Staskawiczbacteria bacterium RIFCSPLOWO2_01_FULL_37_25b</name>
    <dbReference type="NCBI Taxonomy" id="1802213"/>
    <lineage>
        <taxon>Bacteria</taxon>
        <taxon>Candidatus Staskawicziibacteriota</taxon>
    </lineage>
</organism>
<evidence type="ECO:0000256" key="5">
    <source>
        <dbReference type="ARBA" id="ARBA00023136"/>
    </source>
</evidence>
<proteinExistence type="inferred from homology"/>
<keyword evidence="4 7" id="KW-1133">Transmembrane helix</keyword>
<protein>
    <recommendedName>
        <fullName evidence="12">ABC transporter permease</fullName>
    </recommendedName>
</protein>
<dbReference type="AlphaFoldDB" id="A0A1G2IAS2"/>
<evidence type="ECO:0000313" key="11">
    <source>
        <dbReference type="Proteomes" id="UP000178826"/>
    </source>
</evidence>
<keyword evidence="3 7" id="KW-0812">Transmembrane</keyword>
<evidence type="ECO:0000256" key="2">
    <source>
        <dbReference type="ARBA" id="ARBA00022475"/>
    </source>
</evidence>
<evidence type="ECO:0000259" key="9">
    <source>
        <dbReference type="Pfam" id="PF12704"/>
    </source>
</evidence>
<comment type="caution">
    <text evidence="10">The sequence shown here is derived from an EMBL/GenBank/DDBJ whole genome shotgun (WGS) entry which is preliminary data.</text>
</comment>
<evidence type="ECO:0000256" key="1">
    <source>
        <dbReference type="ARBA" id="ARBA00004651"/>
    </source>
</evidence>
<feature type="domain" description="MacB-like periplasmic core" evidence="9">
    <location>
        <begin position="31"/>
        <end position="244"/>
    </location>
</feature>
<name>A0A1G2IAS2_9BACT</name>
<dbReference type="GO" id="GO:0022857">
    <property type="term" value="F:transmembrane transporter activity"/>
    <property type="evidence" value="ECO:0007669"/>
    <property type="project" value="TreeGrafter"/>
</dbReference>
<keyword evidence="2" id="KW-1003">Cell membrane</keyword>
<evidence type="ECO:0000256" key="7">
    <source>
        <dbReference type="SAM" id="Phobius"/>
    </source>
</evidence>
<dbReference type="InterPro" id="IPR003838">
    <property type="entry name" value="ABC3_permease_C"/>
</dbReference>
<comment type="similarity">
    <text evidence="6">Belongs to the ABC-4 integral membrane protein family.</text>
</comment>
<evidence type="ECO:0000256" key="3">
    <source>
        <dbReference type="ARBA" id="ARBA00022692"/>
    </source>
</evidence>
<accession>A0A1G2IAS2</accession>
<dbReference type="InterPro" id="IPR050250">
    <property type="entry name" value="Macrolide_Exporter_MacB"/>
</dbReference>
<feature type="transmembrane region" description="Helical" evidence="7">
    <location>
        <begin position="330"/>
        <end position="360"/>
    </location>
</feature>
<feature type="transmembrane region" description="Helical" evidence="7">
    <location>
        <begin position="32"/>
        <end position="51"/>
    </location>
</feature>
<comment type="subcellular location">
    <subcellularLocation>
        <location evidence="1">Cell membrane</location>
        <topology evidence="1">Multi-pass membrane protein</topology>
    </subcellularLocation>
</comment>
<dbReference type="Pfam" id="PF12704">
    <property type="entry name" value="MacB_PCD"/>
    <property type="match status" value="1"/>
</dbReference>
<evidence type="ECO:0000256" key="6">
    <source>
        <dbReference type="ARBA" id="ARBA00038076"/>
    </source>
</evidence>